<gene>
    <name evidence="2" type="ORF">TH63_18265</name>
</gene>
<dbReference type="Gene3D" id="2.160.10.10">
    <property type="entry name" value="Hexapeptide repeat proteins"/>
    <property type="match status" value="1"/>
</dbReference>
<dbReference type="RefSeq" id="WP_048922215.1">
    <property type="nucleotide sequence ID" value="NZ_CP010777.1"/>
</dbReference>
<evidence type="ECO:0000259" key="1">
    <source>
        <dbReference type="Pfam" id="PF00483"/>
    </source>
</evidence>
<dbReference type="InterPro" id="IPR029044">
    <property type="entry name" value="Nucleotide-diphossugar_trans"/>
</dbReference>
<evidence type="ECO:0000313" key="2">
    <source>
        <dbReference type="EMBL" id="AKQ47144.1"/>
    </source>
</evidence>
<accession>A0A0H4VTL3</accession>
<protein>
    <submittedName>
        <fullName evidence="2">Glucose-1-phosphate thymidylyltransferase</fullName>
    </submittedName>
</protein>
<organism evidence="2 3">
    <name type="scientific">Rufibacter radiotolerans</name>
    <dbReference type="NCBI Taxonomy" id="1379910"/>
    <lineage>
        <taxon>Bacteria</taxon>
        <taxon>Pseudomonadati</taxon>
        <taxon>Bacteroidota</taxon>
        <taxon>Cytophagia</taxon>
        <taxon>Cytophagales</taxon>
        <taxon>Hymenobacteraceae</taxon>
        <taxon>Rufibacter</taxon>
    </lineage>
</organism>
<reference evidence="2 3" key="1">
    <citation type="submission" date="2015-01" db="EMBL/GenBank/DDBJ databases">
        <title>Rufibacter sp./DG31D/ whole genome sequencing.</title>
        <authorList>
            <person name="Kim M.K."/>
            <person name="Srinivasan S."/>
            <person name="Lee J.-J."/>
        </authorList>
    </citation>
    <scope>NUCLEOTIDE SEQUENCE [LARGE SCALE GENOMIC DNA]</scope>
    <source>
        <strain evidence="2 3">DG31D</strain>
    </source>
</reference>
<dbReference type="PANTHER" id="PTHR42883">
    <property type="entry name" value="GLUCOSE-1-PHOSPHATE THYMIDYLTRANSFERASE"/>
    <property type="match status" value="1"/>
</dbReference>
<feature type="domain" description="Nucleotidyl transferase" evidence="1">
    <location>
        <begin position="2"/>
        <end position="235"/>
    </location>
</feature>
<proteinExistence type="predicted"/>
<keyword evidence="3" id="KW-1185">Reference proteome</keyword>
<dbReference type="STRING" id="1379910.TH63_18265"/>
<dbReference type="OrthoDB" id="9803871at2"/>
<dbReference type="InterPro" id="IPR005835">
    <property type="entry name" value="NTP_transferase_dom"/>
</dbReference>
<keyword evidence="2" id="KW-0808">Transferase</keyword>
<dbReference type="Proteomes" id="UP000036458">
    <property type="component" value="Chromosome"/>
</dbReference>
<name>A0A0H4VTL3_9BACT</name>
<dbReference type="PANTHER" id="PTHR42883:SF2">
    <property type="entry name" value="THYMIDYLYLTRANSFERASE"/>
    <property type="match status" value="1"/>
</dbReference>
<sequence>MKAVIPVAGMGARLRPHTHTQPKALVPVAGKAILGHIIERLQTTGITQFVFVVGYLGEKIMHYVQRKYPNIQAEFVVQQPREGLGHALWAARETFRNEDSVLIQLGDTIVDVDMQQLMQSEHTMLGVKMVKTPSMFGIADIDRFGFITKVVEKPKIPKSNFALVGLYKIAHPAKLAEALEYIIDHDIRTQNEHHLTDALMHMIETGEQMVPLTVDHWFDCGRKETLLQANATLLNRPEFKRADYPEFPNTIIIPPVSIGKGVQISNSIVGPNVAIGESAILNYTIVRNSIIGGYAELGYAVLEDSLVGSDSSLKGLSQRLNIGDSTEIDFSN</sequence>
<evidence type="ECO:0000313" key="3">
    <source>
        <dbReference type="Proteomes" id="UP000036458"/>
    </source>
</evidence>
<dbReference type="CDD" id="cd04181">
    <property type="entry name" value="NTP_transferase"/>
    <property type="match status" value="1"/>
</dbReference>
<dbReference type="AlphaFoldDB" id="A0A0H4VTL3"/>
<dbReference type="EMBL" id="CP010777">
    <property type="protein sequence ID" value="AKQ47144.1"/>
    <property type="molecule type" value="Genomic_DNA"/>
</dbReference>
<dbReference type="SUPFAM" id="SSF53448">
    <property type="entry name" value="Nucleotide-diphospho-sugar transferases"/>
    <property type="match status" value="1"/>
</dbReference>
<dbReference type="Gene3D" id="3.90.550.10">
    <property type="entry name" value="Spore Coat Polysaccharide Biosynthesis Protein SpsA, Chain A"/>
    <property type="match status" value="1"/>
</dbReference>
<dbReference type="PATRIC" id="fig|1379910.4.peg.3980"/>
<dbReference type="Pfam" id="PF00483">
    <property type="entry name" value="NTP_transferase"/>
    <property type="match status" value="1"/>
</dbReference>
<dbReference type="KEGG" id="ruf:TH63_18265"/>
<dbReference type="GO" id="GO:0016740">
    <property type="term" value="F:transferase activity"/>
    <property type="evidence" value="ECO:0007669"/>
    <property type="project" value="UniProtKB-KW"/>
</dbReference>